<comment type="caution">
    <text evidence="8">Lacks conserved residue(s) required for the propagation of feature annotation.</text>
</comment>
<evidence type="ECO:0000256" key="6">
    <source>
        <dbReference type="ARBA" id="ARBA00023027"/>
    </source>
</evidence>
<dbReference type="Gene3D" id="3.40.50.720">
    <property type="entry name" value="NAD(P)-binding Rossmann-like Domain"/>
    <property type="match status" value="1"/>
</dbReference>
<dbReference type="InterPro" id="IPR015955">
    <property type="entry name" value="Lactate_DH/Glyco_Ohase_4_C"/>
</dbReference>
<evidence type="ECO:0000256" key="8">
    <source>
        <dbReference type="HAMAP-Rule" id="MF_00488"/>
    </source>
</evidence>
<comment type="subunit">
    <text evidence="8">Homotetramer.</text>
</comment>
<dbReference type="GO" id="GO:0006089">
    <property type="term" value="P:lactate metabolic process"/>
    <property type="evidence" value="ECO:0007669"/>
    <property type="project" value="TreeGrafter"/>
</dbReference>
<feature type="binding site" evidence="8">
    <location>
        <begin position="123"/>
        <end position="126"/>
    </location>
    <ligand>
        <name>substrate</name>
    </ligand>
</feature>
<dbReference type="InterPro" id="IPR036291">
    <property type="entry name" value="NAD(P)-bd_dom_sf"/>
</dbReference>
<dbReference type="GO" id="GO:0006096">
    <property type="term" value="P:glycolytic process"/>
    <property type="evidence" value="ECO:0007669"/>
    <property type="project" value="UniProtKB-UniRule"/>
</dbReference>
<feature type="binding site" evidence="8">
    <location>
        <position position="85"/>
    </location>
    <ligand>
        <name>substrate</name>
    </ligand>
</feature>
<name>A0A6L3VAV8_9BACI</name>
<dbReference type="SUPFAM" id="SSF51735">
    <property type="entry name" value="NAD(P)-binding Rossmann-fold domains"/>
    <property type="match status" value="1"/>
</dbReference>
<dbReference type="EC" id="1.1.1.27" evidence="3 8"/>
<dbReference type="InterPro" id="IPR001557">
    <property type="entry name" value="L-lactate/malate_DH"/>
</dbReference>
<evidence type="ECO:0000256" key="2">
    <source>
        <dbReference type="ARBA" id="ARBA00006054"/>
    </source>
</evidence>
<feature type="binding site" evidence="8">
    <location>
        <position position="42"/>
    </location>
    <ligand>
        <name>NAD(+)</name>
        <dbReference type="ChEBI" id="CHEBI:57540"/>
    </ligand>
</feature>
<dbReference type="PIRSF" id="PIRSF000102">
    <property type="entry name" value="Lac_mal_DH"/>
    <property type="match status" value="1"/>
</dbReference>
<dbReference type="PROSITE" id="PS00064">
    <property type="entry name" value="L_LDH"/>
    <property type="match status" value="1"/>
</dbReference>
<keyword evidence="8" id="KW-0963">Cytoplasm</keyword>
<feature type="binding site" evidence="8">
    <location>
        <begin position="82"/>
        <end position="83"/>
    </location>
    <ligand>
        <name>NAD(+)</name>
        <dbReference type="ChEBI" id="CHEBI:57540"/>
    </ligand>
</feature>
<dbReference type="SUPFAM" id="SSF56327">
    <property type="entry name" value="LDH C-terminal domain-like"/>
    <property type="match status" value="1"/>
</dbReference>
<feature type="binding site" evidence="8">
    <location>
        <begin position="151"/>
        <end position="154"/>
    </location>
    <ligand>
        <name>substrate</name>
    </ligand>
</feature>
<feature type="binding site" evidence="8">
    <location>
        <position position="146"/>
    </location>
    <ligand>
        <name>NAD(+)</name>
        <dbReference type="ChEBI" id="CHEBI:57540"/>
    </ligand>
</feature>
<comment type="subcellular location">
    <subcellularLocation>
        <location evidence="8">Cytoplasm</location>
    </subcellularLocation>
</comment>
<dbReference type="InterPro" id="IPR022383">
    <property type="entry name" value="Lactate/malate_DH_C"/>
</dbReference>
<evidence type="ECO:0000256" key="7">
    <source>
        <dbReference type="ARBA" id="ARBA00049258"/>
    </source>
</evidence>
<dbReference type="InterPro" id="IPR011304">
    <property type="entry name" value="L-lactate_DH"/>
</dbReference>
<evidence type="ECO:0000256" key="4">
    <source>
        <dbReference type="ARBA" id="ARBA00022533"/>
    </source>
</evidence>
<dbReference type="UniPathway" id="UPA00554">
    <property type="reaction ID" value="UER00611"/>
</dbReference>
<dbReference type="RefSeq" id="WP_151534596.1">
    <property type="nucleotide sequence ID" value="NZ_WBOS01000003.1"/>
</dbReference>
<reference evidence="13 14" key="1">
    <citation type="journal article" date="2016" name="Antonie Van Leeuwenhoek">
        <title>Bacillus depressus sp. nov., isolated from soil of a sunflower field.</title>
        <authorList>
            <person name="Wei X."/>
            <person name="Xin D."/>
            <person name="Xin Y."/>
            <person name="Zhang H."/>
            <person name="Wang T."/>
            <person name="Zhang J."/>
        </authorList>
    </citation>
    <scope>NUCLEOTIDE SEQUENCE [LARGE SCALE GENOMIC DNA]</scope>
    <source>
        <strain evidence="13 14">BZ1</strain>
    </source>
</reference>
<evidence type="ECO:0000313" key="13">
    <source>
        <dbReference type="EMBL" id="KAB2336642.1"/>
    </source>
</evidence>
<proteinExistence type="inferred from homology"/>
<dbReference type="Pfam" id="PF00056">
    <property type="entry name" value="Ldh_1_N"/>
    <property type="match status" value="1"/>
</dbReference>
<dbReference type="CDD" id="cd05291">
    <property type="entry name" value="HicDH_like"/>
    <property type="match status" value="1"/>
</dbReference>
<comment type="function">
    <text evidence="8">Catalyzes the conversion of lactate to pyruvate.</text>
</comment>
<feature type="domain" description="Lactate/malate dehydrogenase C-terminal" evidence="12">
    <location>
        <begin position="148"/>
        <end position="314"/>
    </location>
</feature>
<comment type="similarity">
    <text evidence="2 8">Belongs to the LDH/MDH superfamily. LDH family.</text>
</comment>
<keyword evidence="5 8" id="KW-0560">Oxidoreductase</keyword>
<dbReference type="PRINTS" id="PR00086">
    <property type="entry name" value="LLDHDRGNASE"/>
</dbReference>
<dbReference type="Gene3D" id="3.90.110.10">
    <property type="entry name" value="Lactate dehydrogenase/glycoside hydrolase, family 4, C-terminal"/>
    <property type="match status" value="1"/>
</dbReference>
<gene>
    <name evidence="8" type="primary">ldh</name>
    <name evidence="13" type="ORF">F7731_09785</name>
</gene>
<dbReference type="PANTHER" id="PTHR43128">
    <property type="entry name" value="L-2-HYDROXYCARBOXYLATE DEHYDROGENASE (NAD(P)(+))"/>
    <property type="match status" value="1"/>
</dbReference>
<dbReference type="InterPro" id="IPR018177">
    <property type="entry name" value="L-lactate_DH_AS"/>
</dbReference>
<comment type="catalytic activity">
    <reaction evidence="7 8">
        <text>(S)-lactate + NAD(+) = pyruvate + NADH + H(+)</text>
        <dbReference type="Rhea" id="RHEA:23444"/>
        <dbReference type="ChEBI" id="CHEBI:15361"/>
        <dbReference type="ChEBI" id="CHEBI:15378"/>
        <dbReference type="ChEBI" id="CHEBI:16651"/>
        <dbReference type="ChEBI" id="CHEBI:57540"/>
        <dbReference type="ChEBI" id="CHEBI:57945"/>
        <dbReference type="EC" id="1.1.1.27"/>
    </reaction>
</comment>
<protein>
    <recommendedName>
        <fullName evidence="3 8">L-lactate dehydrogenase</fullName>
        <shortName evidence="8">L-LDH</shortName>
        <ecNumber evidence="3 8">1.1.1.27</ecNumber>
    </recommendedName>
</protein>
<dbReference type="EMBL" id="WBOS01000003">
    <property type="protein sequence ID" value="KAB2336642.1"/>
    <property type="molecule type" value="Genomic_DNA"/>
</dbReference>
<feature type="binding site" evidence="8">
    <location>
        <begin position="121"/>
        <end position="123"/>
    </location>
    <ligand>
        <name>NAD(+)</name>
        <dbReference type="ChEBI" id="CHEBI:57540"/>
    </ligand>
</feature>
<dbReference type="PANTHER" id="PTHR43128:SF16">
    <property type="entry name" value="L-LACTATE DEHYDROGENASE"/>
    <property type="match status" value="1"/>
</dbReference>
<feature type="binding site" evidence="10">
    <location>
        <begin position="12"/>
        <end position="17"/>
    </location>
    <ligand>
        <name>NAD(+)</name>
        <dbReference type="ChEBI" id="CHEBI:57540"/>
    </ligand>
</feature>
<evidence type="ECO:0000256" key="1">
    <source>
        <dbReference type="ARBA" id="ARBA00004843"/>
    </source>
</evidence>
<dbReference type="OrthoDB" id="9802969at2"/>
<accession>A0A6L3VAV8</accession>
<feature type="binding site" evidence="8 10">
    <location>
        <position position="37"/>
    </location>
    <ligand>
        <name>NAD(+)</name>
        <dbReference type="ChEBI" id="CHEBI:57540"/>
    </ligand>
</feature>
<dbReference type="GO" id="GO:0004459">
    <property type="term" value="F:L-lactate dehydrogenase (NAD+) activity"/>
    <property type="evidence" value="ECO:0007669"/>
    <property type="project" value="UniProtKB-UniRule"/>
</dbReference>
<feature type="binding site" evidence="8">
    <location>
        <position position="91"/>
    </location>
    <ligand>
        <name>substrate</name>
    </ligand>
</feature>
<dbReference type="GO" id="GO:0005737">
    <property type="term" value="C:cytoplasm"/>
    <property type="evidence" value="ECO:0007669"/>
    <property type="project" value="UniProtKB-SubCell"/>
</dbReference>
<feature type="binding site" evidence="8">
    <location>
        <position position="16"/>
    </location>
    <ligand>
        <name>NAD(+)</name>
        <dbReference type="ChEBI" id="CHEBI:57540"/>
    </ligand>
</feature>
<evidence type="ECO:0000256" key="9">
    <source>
        <dbReference type="PIRSR" id="PIRSR000102-1"/>
    </source>
</evidence>
<evidence type="ECO:0000259" key="12">
    <source>
        <dbReference type="Pfam" id="PF02866"/>
    </source>
</evidence>
<evidence type="ECO:0000256" key="5">
    <source>
        <dbReference type="ARBA" id="ARBA00023002"/>
    </source>
</evidence>
<feature type="binding site" evidence="8">
    <location>
        <position position="232"/>
    </location>
    <ligand>
        <name>substrate</name>
    </ligand>
</feature>
<evidence type="ECO:0000256" key="3">
    <source>
        <dbReference type="ARBA" id="ARBA00012967"/>
    </source>
</evidence>
<organism evidence="13 14">
    <name type="scientific">Cytobacillus depressus</name>
    <dbReference type="NCBI Taxonomy" id="1602942"/>
    <lineage>
        <taxon>Bacteria</taxon>
        <taxon>Bacillati</taxon>
        <taxon>Bacillota</taxon>
        <taxon>Bacilli</taxon>
        <taxon>Bacillales</taxon>
        <taxon>Bacillaceae</taxon>
        <taxon>Cytobacillus</taxon>
    </lineage>
</organism>
<evidence type="ECO:0000259" key="11">
    <source>
        <dbReference type="Pfam" id="PF00056"/>
    </source>
</evidence>
<keyword evidence="6 8" id="KW-0520">NAD</keyword>
<dbReference type="NCBIfam" id="NF000824">
    <property type="entry name" value="PRK00066.1"/>
    <property type="match status" value="1"/>
</dbReference>
<dbReference type="AlphaFoldDB" id="A0A6L3VAV8"/>
<feature type="active site" description="Proton acceptor" evidence="8 9">
    <location>
        <position position="178"/>
    </location>
</feature>
<dbReference type="Proteomes" id="UP000481030">
    <property type="component" value="Unassembled WGS sequence"/>
</dbReference>
<dbReference type="FunFam" id="3.40.50.720:FF:000018">
    <property type="entry name" value="Malate dehydrogenase"/>
    <property type="match status" value="1"/>
</dbReference>
<feature type="binding site" evidence="10">
    <location>
        <position position="98"/>
    </location>
    <ligand>
        <name>NAD(+)</name>
        <dbReference type="ChEBI" id="CHEBI:57540"/>
    </ligand>
</feature>
<sequence length="321" mass="35337">MKRNVNRVAIIGTGFVGSSYAYALVNQAIVEEVVLIDMNREKAEGEAMDLNHGKLYSHSPTQVWQGEYSDCKDADIVCITAGVSQSEEVTRLTVVEKNTKIVKAIVEQVMNSGFNGIFLIASNPVDIITYATWKFSGLPKERVIGSGTMLDTARYLFMLGEYFNVDSRNINGYIIGEHGDSQIAALSTATIGGKSIIDIVNSNRKYSIEDLEEIAVNVRDAANHVAIRKGATYYGIGMCLARLTKAIFKNENVILPVSAYLDGEYGFNDVYVGVPAVINRQGLRNIVEMNLNMDEKEKLTTSVTILKNTMEPVIDSLITLK</sequence>
<dbReference type="Pfam" id="PF02866">
    <property type="entry name" value="Ldh_1_C"/>
    <property type="match status" value="1"/>
</dbReference>
<feature type="domain" description="Lactate/malate dehydrogenase N-terminal" evidence="11">
    <location>
        <begin position="7"/>
        <end position="145"/>
    </location>
</feature>
<evidence type="ECO:0000313" key="14">
    <source>
        <dbReference type="Proteomes" id="UP000481030"/>
    </source>
</evidence>
<feature type="binding site" evidence="8">
    <location>
        <position position="68"/>
    </location>
    <ligand>
        <name>NAD(+)</name>
        <dbReference type="ChEBI" id="CHEBI:57540"/>
    </ligand>
</feature>
<keyword evidence="4" id="KW-0021">Allosteric enzyme</keyword>
<keyword evidence="14" id="KW-1185">Reference proteome</keyword>
<comment type="pathway">
    <text evidence="1 8">Fermentation; pyruvate fermentation to lactate; (S)-lactate from pyruvate: step 1/1.</text>
</comment>
<evidence type="ECO:0000256" key="10">
    <source>
        <dbReference type="PIRSR" id="PIRSR000102-3"/>
    </source>
</evidence>
<dbReference type="NCBIfam" id="TIGR01771">
    <property type="entry name" value="L-LDH-NAD"/>
    <property type="match status" value="1"/>
</dbReference>
<dbReference type="InterPro" id="IPR001236">
    <property type="entry name" value="Lactate/malate_DH_N"/>
</dbReference>
<dbReference type="HAMAP" id="MF_00488">
    <property type="entry name" value="Lactate_dehydrog"/>
    <property type="match status" value="1"/>
</dbReference>
<comment type="caution">
    <text evidence="13">The sequence shown here is derived from an EMBL/GenBank/DDBJ whole genome shotgun (WGS) entry which is preliminary data.</text>
</comment>